<protein>
    <submittedName>
        <fullName evidence="1">Uncharacterized protein</fullName>
    </submittedName>
</protein>
<dbReference type="AlphaFoldDB" id="A0A9D4KY95"/>
<evidence type="ECO:0000313" key="2">
    <source>
        <dbReference type="Proteomes" id="UP000828390"/>
    </source>
</evidence>
<evidence type="ECO:0000313" key="1">
    <source>
        <dbReference type="EMBL" id="KAH3848363.1"/>
    </source>
</evidence>
<dbReference type="Proteomes" id="UP000828390">
    <property type="component" value="Unassembled WGS sequence"/>
</dbReference>
<sequence>MYAMGPGLKSWFKYNLSERTLIQVIVLVPDPKNVGFIAYRASAQTSARTRTPIACEESSHSETRNKEMLLTELVLISATGRLKGECSVWYVSDGCLVRVPV</sequence>
<comment type="caution">
    <text evidence="1">The sequence shown here is derived from an EMBL/GenBank/DDBJ whole genome shotgun (WGS) entry which is preliminary data.</text>
</comment>
<organism evidence="1 2">
    <name type="scientific">Dreissena polymorpha</name>
    <name type="common">Zebra mussel</name>
    <name type="synonym">Mytilus polymorpha</name>
    <dbReference type="NCBI Taxonomy" id="45954"/>
    <lineage>
        <taxon>Eukaryota</taxon>
        <taxon>Metazoa</taxon>
        <taxon>Spiralia</taxon>
        <taxon>Lophotrochozoa</taxon>
        <taxon>Mollusca</taxon>
        <taxon>Bivalvia</taxon>
        <taxon>Autobranchia</taxon>
        <taxon>Heteroconchia</taxon>
        <taxon>Euheterodonta</taxon>
        <taxon>Imparidentia</taxon>
        <taxon>Neoheterodontei</taxon>
        <taxon>Myida</taxon>
        <taxon>Dreissenoidea</taxon>
        <taxon>Dreissenidae</taxon>
        <taxon>Dreissena</taxon>
    </lineage>
</organism>
<gene>
    <name evidence="1" type="ORF">DPMN_090724</name>
</gene>
<name>A0A9D4KY95_DREPO</name>
<reference evidence="1" key="2">
    <citation type="submission" date="2020-11" db="EMBL/GenBank/DDBJ databases">
        <authorList>
            <person name="McCartney M.A."/>
            <person name="Auch B."/>
            <person name="Kono T."/>
            <person name="Mallez S."/>
            <person name="Becker A."/>
            <person name="Gohl D.M."/>
            <person name="Silverstein K.A.T."/>
            <person name="Koren S."/>
            <person name="Bechman K.B."/>
            <person name="Herman A."/>
            <person name="Abrahante J.E."/>
            <person name="Garbe J."/>
        </authorList>
    </citation>
    <scope>NUCLEOTIDE SEQUENCE</scope>
    <source>
        <strain evidence="1">Duluth1</strain>
        <tissue evidence="1">Whole animal</tissue>
    </source>
</reference>
<keyword evidence="2" id="KW-1185">Reference proteome</keyword>
<accession>A0A9D4KY95</accession>
<reference evidence="1" key="1">
    <citation type="journal article" date="2019" name="bioRxiv">
        <title>The Genome of the Zebra Mussel, Dreissena polymorpha: A Resource for Invasive Species Research.</title>
        <authorList>
            <person name="McCartney M.A."/>
            <person name="Auch B."/>
            <person name="Kono T."/>
            <person name="Mallez S."/>
            <person name="Zhang Y."/>
            <person name="Obille A."/>
            <person name="Becker A."/>
            <person name="Abrahante J.E."/>
            <person name="Garbe J."/>
            <person name="Badalamenti J.P."/>
            <person name="Herman A."/>
            <person name="Mangelson H."/>
            <person name="Liachko I."/>
            <person name="Sullivan S."/>
            <person name="Sone E.D."/>
            <person name="Koren S."/>
            <person name="Silverstein K.A.T."/>
            <person name="Beckman K.B."/>
            <person name="Gohl D.M."/>
        </authorList>
    </citation>
    <scope>NUCLEOTIDE SEQUENCE</scope>
    <source>
        <strain evidence="1">Duluth1</strain>
        <tissue evidence="1">Whole animal</tissue>
    </source>
</reference>
<dbReference type="EMBL" id="JAIWYP010000003">
    <property type="protein sequence ID" value="KAH3848363.1"/>
    <property type="molecule type" value="Genomic_DNA"/>
</dbReference>
<proteinExistence type="predicted"/>